<dbReference type="Gene3D" id="1.10.10.10">
    <property type="entry name" value="Winged helix-like DNA-binding domain superfamily/Winged helix DNA-binding domain"/>
    <property type="match status" value="1"/>
</dbReference>
<dbReference type="PROSITE" id="PS51197">
    <property type="entry name" value="HTH_RRF2_2"/>
    <property type="match status" value="1"/>
</dbReference>
<dbReference type="InterPro" id="IPR036390">
    <property type="entry name" value="WH_DNA-bd_sf"/>
</dbReference>
<evidence type="ECO:0000313" key="1">
    <source>
        <dbReference type="EMBL" id="OGC03029.1"/>
    </source>
</evidence>
<dbReference type="PANTHER" id="PTHR33221">
    <property type="entry name" value="WINGED HELIX-TURN-HELIX TRANSCRIPTIONAL REGULATOR, RRF2 FAMILY"/>
    <property type="match status" value="1"/>
</dbReference>
<evidence type="ECO:0000313" key="2">
    <source>
        <dbReference type="Proteomes" id="UP000176938"/>
    </source>
</evidence>
<reference evidence="1 2" key="1">
    <citation type="journal article" date="2016" name="Nat. Commun.">
        <title>Thousands of microbial genomes shed light on interconnected biogeochemical processes in an aquifer system.</title>
        <authorList>
            <person name="Anantharaman K."/>
            <person name="Brown C.T."/>
            <person name="Hug L.A."/>
            <person name="Sharon I."/>
            <person name="Castelle C.J."/>
            <person name="Probst A.J."/>
            <person name="Thomas B.C."/>
            <person name="Singh A."/>
            <person name="Wilkins M.J."/>
            <person name="Karaoz U."/>
            <person name="Brodie E.L."/>
            <person name="Williams K.H."/>
            <person name="Hubbard S.S."/>
            <person name="Banfield J.F."/>
        </authorList>
    </citation>
    <scope>NUCLEOTIDE SEQUENCE [LARGE SCALE GENOMIC DNA]</scope>
</reference>
<dbReference type="SUPFAM" id="SSF46785">
    <property type="entry name" value="Winged helix' DNA-binding domain"/>
    <property type="match status" value="1"/>
</dbReference>
<name>A0A1F4R4D3_UNCSA</name>
<dbReference type="Pfam" id="PF02082">
    <property type="entry name" value="Rrf2"/>
    <property type="match status" value="1"/>
</dbReference>
<accession>A0A1F4R4D3</accession>
<comment type="caution">
    <text evidence="1">The sequence shown here is derived from an EMBL/GenBank/DDBJ whole genome shotgun (WGS) entry which is preliminary data.</text>
</comment>
<gene>
    <name evidence="1" type="ORF">A3H38_01920</name>
</gene>
<organism evidence="1 2">
    <name type="scientific">candidate division WOR-1 bacterium RIFCSPLOWO2_02_FULL_46_20</name>
    <dbReference type="NCBI Taxonomy" id="1802567"/>
    <lineage>
        <taxon>Bacteria</taxon>
        <taxon>Bacillati</taxon>
        <taxon>Saganbacteria</taxon>
    </lineage>
</organism>
<dbReference type="Proteomes" id="UP000176938">
    <property type="component" value="Unassembled WGS sequence"/>
</dbReference>
<evidence type="ECO:0008006" key="3">
    <source>
        <dbReference type="Google" id="ProtNLM"/>
    </source>
</evidence>
<dbReference type="EMBL" id="METP01000064">
    <property type="protein sequence ID" value="OGC03029.1"/>
    <property type="molecule type" value="Genomic_DNA"/>
</dbReference>
<sequence>MLFLAKVKDGSWSSTQTISKKFKIPQKFLAKIINALSRARIIETQRGKTGGVRLLNKEVSVADVIKLLNLRFSLNKCLGKGFTCFLKKTCPTHKLFKLVEKELFEKLNAVTIAQLI</sequence>
<dbReference type="NCBIfam" id="TIGR00738">
    <property type="entry name" value="rrf2_super"/>
    <property type="match status" value="1"/>
</dbReference>
<dbReference type="PROSITE" id="PS01332">
    <property type="entry name" value="HTH_RRF2_1"/>
    <property type="match status" value="1"/>
</dbReference>
<dbReference type="AlphaFoldDB" id="A0A1F4R4D3"/>
<proteinExistence type="predicted"/>
<dbReference type="PANTHER" id="PTHR33221:SF15">
    <property type="entry name" value="HTH-TYPE TRANSCRIPTIONAL REGULATOR YWGB-RELATED"/>
    <property type="match status" value="1"/>
</dbReference>
<dbReference type="GO" id="GO:0003700">
    <property type="term" value="F:DNA-binding transcription factor activity"/>
    <property type="evidence" value="ECO:0007669"/>
    <property type="project" value="TreeGrafter"/>
</dbReference>
<dbReference type="InterPro" id="IPR036388">
    <property type="entry name" value="WH-like_DNA-bd_sf"/>
</dbReference>
<protein>
    <recommendedName>
        <fullName evidence="3">Rrf2 family transcriptional regulator</fullName>
    </recommendedName>
</protein>
<dbReference type="GO" id="GO:0005829">
    <property type="term" value="C:cytosol"/>
    <property type="evidence" value="ECO:0007669"/>
    <property type="project" value="TreeGrafter"/>
</dbReference>
<dbReference type="InterPro" id="IPR030489">
    <property type="entry name" value="TR_Rrf2-type_CS"/>
</dbReference>
<dbReference type="InterPro" id="IPR000944">
    <property type="entry name" value="Tscrpt_reg_Rrf2"/>
</dbReference>